<dbReference type="VEuPathDB" id="ToxoDB:cyc_07431"/>
<feature type="compositionally biased region" description="Polar residues" evidence="5">
    <location>
        <begin position="514"/>
        <end position="523"/>
    </location>
</feature>
<evidence type="ECO:0000256" key="2">
    <source>
        <dbReference type="ARBA" id="ARBA00015736"/>
    </source>
</evidence>
<evidence type="ECO:0000313" key="6">
    <source>
        <dbReference type="EMBL" id="OEH78537.1"/>
    </source>
</evidence>
<dbReference type="InterPro" id="IPR019142">
    <property type="entry name" value="Dymeclin"/>
</dbReference>
<evidence type="ECO:0000256" key="5">
    <source>
        <dbReference type="SAM" id="MobiDB-lite"/>
    </source>
</evidence>
<keyword evidence="4" id="KW-0449">Lipoprotein</keyword>
<keyword evidence="7" id="KW-1185">Reference proteome</keyword>
<dbReference type="Proteomes" id="UP000095192">
    <property type="component" value="Unassembled WGS sequence"/>
</dbReference>
<evidence type="ECO:0000256" key="4">
    <source>
        <dbReference type="ARBA" id="ARBA00023288"/>
    </source>
</evidence>
<protein>
    <recommendedName>
        <fullName evidence="2">Dymeclin</fullName>
    </recommendedName>
</protein>
<feature type="region of interest" description="Disordered" evidence="5">
    <location>
        <begin position="613"/>
        <end position="661"/>
    </location>
</feature>
<feature type="compositionally biased region" description="Basic and acidic residues" evidence="5">
    <location>
        <begin position="349"/>
        <end position="360"/>
    </location>
</feature>
<dbReference type="InParanoid" id="A0A1D3D503"/>
<dbReference type="VEuPathDB" id="ToxoDB:LOC34623403"/>
<sequence>MVRLRWKNRLCTSEGAALITAAAAQTEAILQQRVTSEAEARQILRNFDAPHVPSMLNDLLYCHCAAVAVSSNSEEGSCFRGMEVAQVEVAGQKLPAPATKCREACSRDRTDARRPFASSCSPLRLHRLSFSSSISRFSAHGCPFFASSTRLPFCATLPIAFCIPKPPEFASCAAAACFFGGCTKLDEIFTRRAAAGEALETRCPLWRRLLQLNPAYLPEGAATCVWQYLLLPLLQTNERTGNVKALLLFFAHHFREYAAACCSVYAAADPSYTPPLLLSRQQSPECPLTCRATEESRSSVDAKGVAALATLCHLVIEALSARFTVTQLLLAAEYAPAAAEADAARQTTKTHEAKKTHEAEFAGSTPPASPSRAPSRAAVCVEDERAGALMESPSSSAFPAAILAKEGCPPSSTPHNPPKHSSLLQVDVVYRSHVFRVPVKGCGVELYEALLGALRRLYPKDAAAAAARGLLFAVPPQTPLEEKLLSCDELAAPENVQKLLQQQRQGQYAYSLEQQTEGGTTRGSTPEASPSAPSATEAPRRLSTEGSSRDDGEINVLRVYLLPLWTPLDPPSFFQSVAFEMQQQLLVALLQLLAFVCPHQILAKACPLPPAAKLPDARASEEDTRGRGGSRQLEQKEREAAEAASPCTTAPSSERHAKDIGQEASAAVTAKASRSADSPCLLLLEALMAVWDASVENAEQAKELAAYLLRTWSICAAGEAWGVTPDVELCRVTPSEVLGTYCLFLLLALAFHVPPATRLEAIMQSQEQLYALQQRHEGASRGCQAPLSRLEPFTTASQQTHILLHTNVFLGSLGALYDPAYFRCQSNGECLENMQPPELRFPPFKEICFRQLLVGLSGPLLARSLHPLLLYVLLYRNRCFRLYCLSTEESEAVLLSLLEAAQALPTQCTFKTLLLAKGLRRDISYPVPPAGLLLSLCLLMLTRDQSACRHFHSKVLRDVYWEGGTKLREATLGSLLILALLRLIAWQVRFARLCLAALLAHTVDCRLFGMLSPVRGETASVQRYLCLRLSLEVKAHPTAEGTSRLWLAQSATVAGSGADATASSNLREPGSDLEEKIGQSVPGSLGSSKSESPEGCACPSLQAVPPEEPIATSEAAPDLSAGELMQVELLSQLRPLLEPQLRLLLALRRLCEVTLERSGRDDDGEDDEGAANEQLIEDLAAQLCSSDGAKPVWSGSEDCVQEQLKAYGALMHAISLVGHAPRVEYRENAKSSCYFQPLIWKAIYLLMPKRSCWH</sequence>
<dbReference type="PANTHER" id="PTHR12895:SF9">
    <property type="entry name" value="DYMECLIN"/>
    <property type="match status" value="1"/>
</dbReference>
<feature type="region of interest" description="Disordered" evidence="5">
    <location>
        <begin position="342"/>
        <end position="377"/>
    </location>
</feature>
<evidence type="ECO:0000256" key="3">
    <source>
        <dbReference type="ARBA" id="ARBA00022707"/>
    </source>
</evidence>
<evidence type="ECO:0000313" key="7">
    <source>
        <dbReference type="Proteomes" id="UP000095192"/>
    </source>
</evidence>
<dbReference type="AlphaFoldDB" id="A0A1D3D503"/>
<feature type="region of interest" description="Disordered" evidence="5">
    <location>
        <begin position="1058"/>
        <end position="1104"/>
    </location>
</feature>
<dbReference type="Pfam" id="PF09742">
    <property type="entry name" value="Dymeclin"/>
    <property type="match status" value="1"/>
</dbReference>
<keyword evidence="3" id="KW-0519">Myristate</keyword>
<comment type="similarity">
    <text evidence="1">Belongs to the dymeclin family.</text>
</comment>
<accession>A0A1D3D503</accession>
<reference evidence="6 7" key="1">
    <citation type="journal article" date="2016" name="BMC Genomics">
        <title>Comparative genomics reveals Cyclospora cayetanensis possesses coccidia-like metabolism and invasion components but unique surface antigens.</title>
        <authorList>
            <person name="Liu S."/>
            <person name="Wang L."/>
            <person name="Zheng H."/>
            <person name="Xu Z."/>
            <person name="Roellig D.M."/>
            <person name="Li N."/>
            <person name="Frace M.A."/>
            <person name="Tang K."/>
            <person name="Arrowood M.J."/>
            <person name="Moss D.M."/>
            <person name="Zhang L."/>
            <person name="Feng Y."/>
            <person name="Xiao L."/>
        </authorList>
    </citation>
    <scope>NUCLEOTIDE SEQUENCE [LARGE SCALE GENOMIC DNA]</scope>
    <source>
        <strain evidence="6 7">CHN_HEN01</strain>
    </source>
</reference>
<feature type="compositionally biased region" description="Basic and acidic residues" evidence="5">
    <location>
        <begin position="615"/>
        <end position="626"/>
    </location>
</feature>
<feature type="region of interest" description="Disordered" evidence="5">
    <location>
        <begin position="514"/>
        <end position="549"/>
    </location>
</feature>
<dbReference type="GO" id="GO:0005794">
    <property type="term" value="C:Golgi apparatus"/>
    <property type="evidence" value="ECO:0007669"/>
    <property type="project" value="TreeGrafter"/>
</dbReference>
<organism evidence="6 7">
    <name type="scientific">Cyclospora cayetanensis</name>
    <dbReference type="NCBI Taxonomy" id="88456"/>
    <lineage>
        <taxon>Eukaryota</taxon>
        <taxon>Sar</taxon>
        <taxon>Alveolata</taxon>
        <taxon>Apicomplexa</taxon>
        <taxon>Conoidasida</taxon>
        <taxon>Coccidia</taxon>
        <taxon>Eucoccidiorida</taxon>
        <taxon>Eimeriorina</taxon>
        <taxon>Eimeriidae</taxon>
        <taxon>Cyclospora</taxon>
    </lineage>
</organism>
<feature type="compositionally biased region" description="Polar residues" evidence="5">
    <location>
        <begin position="1081"/>
        <end position="1090"/>
    </location>
</feature>
<feature type="compositionally biased region" description="Low complexity" evidence="5">
    <location>
        <begin position="364"/>
        <end position="377"/>
    </location>
</feature>
<dbReference type="EMBL" id="JROU02000697">
    <property type="protein sequence ID" value="OEH78537.1"/>
    <property type="molecule type" value="Genomic_DNA"/>
</dbReference>
<proteinExistence type="inferred from homology"/>
<feature type="compositionally biased region" description="Basic and acidic residues" evidence="5">
    <location>
        <begin position="538"/>
        <end position="549"/>
    </location>
</feature>
<gene>
    <name evidence="6" type="ORF">cyc_07431</name>
</gene>
<name>A0A1D3D503_9EIME</name>
<comment type="caution">
    <text evidence="6">The sequence shown here is derived from an EMBL/GenBank/DDBJ whole genome shotgun (WGS) entry which is preliminary data.</text>
</comment>
<evidence type="ECO:0000256" key="1">
    <source>
        <dbReference type="ARBA" id="ARBA00010603"/>
    </source>
</evidence>
<dbReference type="PANTHER" id="PTHR12895">
    <property type="entry name" value="DYMECLIN"/>
    <property type="match status" value="1"/>
</dbReference>
<dbReference type="GO" id="GO:0007030">
    <property type="term" value="P:Golgi organization"/>
    <property type="evidence" value="ECO:0007669"/>
    <property type="project" value="TreeGrafter"/>
</dbReference>
<feature type="compositionally biased region" description="Low complexity" evidence="5">
    <location>
        <begin position="524"/>
        <end position="537"/>
    </location>
</feature>